<accession>X0TNW7</accession>
<dbReference type="AlphaFoldDB" id="X0TNW7"/>
<evidence type="ECO:0000313" key="1">
    <source>
        <dbReference type="EMBL" id="GAF88941.1"/>
    </source>
</evidence>
<reference evidence="1" key="1">
    <citation type="journal article" date="2014" name="Front. Microbiol.">
        <title>High frequency of phylogenetically diverse reductive dehalogenase-homologous genes in deep subseafloor sedimentary metagenomes.</title>
        <authorList>
            <person name="Kawai M."/>
            <person name="Futagami T."/>
            <person name="Toyoda A."/>
            <person name="Takaki Y."/>
            <person name="Nishi S."/>
            <person name="Hori S."/>
            <person name="Arai W."/>
            <person name="Tsubouchi T."/>
            <person name="Morono Y."/>
            <person name="Uchiyama I."/>
            <person name="Ito T."/>
            <person name="Fujiyama A."/>
            <person name="Inagaki F."/>
            <person name="Takami H."/>
        </authorList>
    </citation>
    <scope>NUCLEOTIDE SEQUENCE</scope>
    <source>
        <strain evidence="1">Expedition CK06-06</strain>
    </source>
</reference>
<proteinExistence type="predicted"/>
<name>X0TNW7_9ZZZZ</name>
<gene>
    <name evidence="1" type="ORF">S01H1_29276</name>
</gene>
<dbReference type="EMBL" id="BARS01017941">
    <property type="protein sequence ID" value="GAF88941.1"/>
    <property type="molecule type" value="Genomic_DNA"/>
</dbReference>
<sequence length="57" mass="6505">MCTINYLNDEIKLYIMKKKKHVDPKNLYKSGGDYGAVSPKDVYKSGGRYGVVSLRDF</sequence>
<protein>
    <submittedName>
        <fullName evidence="1">Uncharacterized protein</fullName>
    </submittedName>
</protein>
<comment type="caution">
    <text evidence="1">The sequence shown here is derived from an EMBL/GenBank/DDBJ whole genome shotgun (WGS) entry which is preliminary data.</text>
</comment>
<organism evidence="1">
    <name type="scientific">marine sediment metagenome</name>
    <dbReference type="NCBI Taxonomy" id="412755"/>
    <lineage>
        <taxon>unclassified sequences</taxon>
        <taxon>metagenomes</taxon>
        <taxon>ecological metagenomes</taxon>
    </lineage>
</organism>